<evidence type="ECO:0000313" key="4">
    <source>
        <dbReference type="Proteomes" id="UP001445076"/>
    </source>
</evidence>
<dbReference type="NCBIfam" id="NF005559">
    <property type="entry name" value="PRK07231.1"/>
    <property type="match status" value="1"/>
</dbReference>
<evidence type="ECO:0000256" key="1">
    <source>
        <dbReference type="ARBA" id="ARBA00006484"/>
    </source>
</evidence>
<name>A0AAW0VT39_CHEQU</name>
<organism evidence="3 4">
    <name type="scientific">Cherax quadricarinatus</name>
    <name type="common">Australian red claw crayfish</name>
    <dbReference type="NCBI Taxonomy" id="27406"/>
    <lineage>
        <taxon>Eukaryota</taxon>
        <taxon>Metazoa</taxon>
        <taxon>Ecdysozoa</taxon>
        <taxon>Arthropoda</taxon>
        <taxon>Crustacea</taxon>
        <taxon>Multicrustacea</taxon>
        <taxon>Malacostraca</taxon>
        <taxon>Eumalacostraca</taxon>
        <taxon>Eucarida</taxon>
        <taxon>Decapoda</taxon>
        <taxon>Pleocyemata</taxon>
        <taxon>Astacidea</taxon>
        <taxon>Parastacoidea</taxon>
        <taxon>Parastacidae</taxon>
        <taxon>Cherax</taxon>
    </lineage>
</organism>
<dbReference type="EMBL" id="JARKIK010001364">
    <property type="protein sequence ID" value="KAK8719765.1"/>
    <property type="molecule type" value="Genomic_DNA"/>
</dbReference>
<keyword evidence="2" id="KW-0560">Oxidoreductase</keyword>
<comment type="caution">
    <text evidence="3">The sequence shown here is derived from an EMBL/GenBank/DDBJ whole genome shotgun (WGS) entry which is preliminary data.</text>
</comment>
<dbReference type="AlphaFoldDB" id="A0AAW0VT39"/>
<proteinExistence type="inferred from homology"/>
<dbReference type="InterPro" id="IPR002347">
    <property type="entry name" value="SDR_fam"/>
</dbReference>
<dbReference type="Pfam" id="PF13561">
    <property type="entry name" value="adh_short_C2"/>
    <property type="match status" value="1"/>
</dbReference>
<evidence type="ECO:0008006" key="5">
    <source>
        <dbReference type="Google" id="ProtNLM"/>
    </source>
</evidence>
<sequence length="281" mass="29471">MVAYQILGCRLGQAAVCVRMMSSNTAVQQSAKLAGKIAIVTASTDGIGLAIARRLGEDGAHVVVSSRKQTNVDSAVAELKGLGCSVLGLTCHVAKEQDRQNLISKTLEKFGGIDILVSNAAVNPAVGGVLDCPESVWDKIFEINVKNALQLSQLVVPHMQERGGGAIVYISSIAGFQPMNLLGAYSVSKTALLGLTKAVAHQVASDNIRVNCVAPGIVRTNFSSTLTQHPAVYEKILETIPLGRIAETKEMAGLVSFLCSSDASYITGESFIAAGGMQSRL</sequence>
<dbReference type="InterPro" id="IPR020904">
    <property type="entry name" value="Sc_DH/Rdtase_CS"/>
</dbReference>
<dbReference type="InterPro" id="IPR036291">
    <property type="entry name" value="NAD(P)-bd_dom_sf"/>
</dbReference>
<dbReference type="Proteomes" id="UP001445076">
    <property type="component" value="Unassembled WGS sequence"/>
</dbReference>
<dbReference type="FunFam" id="3.40.50.720:FF:000084">
    <property type="entry name" value="Short-chain dehydrogenase reductase"/>
    <property type="match status" value="1"/>
</dbReference>
<keyword evidence="4" id="KW-1185">Reference proteome</keyword>
<dbReference type="PANTHER" id="PTHR43943">
    <property type="entry name" value="DEHYDROGENASE/REDUCTASE (SDR FAMILY) MEMBER 4"/>
    <property type="match status" value="1"/>
</dbReference>
<evidence type="ECO:0000256" key="2">
    <source>
        <dbReference type="ARBA" id="ARBA00023002"/>
    </source>
</evidence>
<dbReference type="PRINTS" id="PR00081">
    <property type="entry name" value="GDHRDH"/>
</dbReference>
<gene>
    <name evidence="3" type="ORF">OTU49_013787</name>
</gene>
<dbReference type="PROSITE" id="PS00061">
    <property type="entry name" value="ADH_SHORT"/>
    <property type="match status" value="1"/>
</dbReference>
<comment type="similarity">
    <text evidence="1">Belongs to the short-chain dehydrogenases/reductases (SDR) family.</text>
</comment>
<dbReference type="GO" id="GO:0004090">
    <property type="term" value="F:carbonyl reductase (NADPH) activity"/>
    <property type="evidence" value="ECO:0007669"/>
    <property type="project" value="TreeGrafter"/>
</dbReference>
<dbReference type="PRINTS" id="PR00080">
    <property type="entry name" value="SDRFAMILY"/>
</dbReference>
<evidence type="ECO:0000313" key="3">
    <source>
        <dbReference type="EMBL" id="KAK8719765.1"/>
    </source>
</evidence>
<protein>
    <recommendedName>
        <fullName evidence="5">Dehydrogenase/reductase SDR family member 4</fullName>
    </recommendedName>
</protein>
<dbReference type="SUPFAM" id="SSF51735">
    <property type="entry name" value="NAD(P)-binding Rossmann-fold domains"/>
    <property type="match status" value="1"/>
</dbReference>
<accession>A0AAW0VT39</accession>
<reference evidence="3 4" key="1">
    <citation type="journal article" date="2024" name="BMC Genomics">
        <title>Genome assembly of redclaw crayfish (Cherax quadricarinatus) provides insights into its immune adaptation and hypoxia tolerance.</title>
        <authorList>
            <person name="Liu Z."/>
            <person name="Zheng J."/>
            <person name="Li H."/>
            <person name="Fang K."/>
            <person name="Wang S."/>
            <person name="He J."/>
            <person name="Zhou D."/>
            <person name="Weng S."/>
            <person name="Chi M."/>
            <person name="Gu Z."/>
            <person name="He J."/>
            <person name="Li F."/>
            <person name="Wang M."/>
        </authorList>
    </citation>
    <scope>NUCLEOTIDE SEQUENCE [LARGE SCALE GENOMIC DNA]</scope>
    <source>
        <strain evidence="3">ZL_2023a</strain>
    </source>
</reference>
<dbReference type="PANTHER" id="PTHR43943:SF2">
    <property type="entry name" value="DEHYDROGENASE_REDUCTASE 4"/>
    <property type="match status" value="1"/>
</dbReference>
<dbReference type="Gene3D" id="3.40.50.720">
    <property type="entry name" value="NAD(P)-binding Rossmann-like Domain"/>
    <property type="match status" value="1"/>
</dbReference>